<evidence type="ECO:0000313" key="2">
    <source>
        <dbReference type="Proteomes" id="UP001498476"/>
    </source>
</evidence>
<dbReference type="EMBL" id="JAZAVJ010000151">
    <property type="protein sequence ID" value="KAK7409442.1"/>
    <property type="molecule type" value="Genomic_DNA"/>
</dbReference>
<proteinExistence type="predicted"/>
<comment type="caution">
    <text evidence="1">The sequence shown here is derived from an EMBL/GenBank/DDBJ whole genome shotgun (WGS) entry which is preliminary data.</text>
</comment>
<dbReference type="Proteomes" id="UP001498476">
    <property type="component" value="Unassembled WGS sequence"/>
</dbReference>
<organism evidence="1 2">
    <name type="scientific">Neonectria punicea</name>
    <dbReference type="NCBI Taxonomy" id="979145"/>
    <lineage>
        <taxon>Eukaryota</taxon>
        <taxon>Fungi</taxon>
        <taxon>Dikarya</taxon>
        <taxon>Ascomycota</taxon>
        <taxon>Pezizomycotina</taxon>
        <taxon>Sordariomycetes</taxon>
        <taxon>Hypocreomycetidae</taxon>
        <taxon>Hypocreales</taxon>
        <taxon>Nectriaceae</taxon>
        <taxon>Neonectria</taxon>
    </lineage>
</organism>
<name>A0ABR1GVB2_9HYPO</name>
<sequence>MFLPGPDERPYGHTLDVDIFTMSQDPMQSNYALCRASLMIAVRQEIFISFSTRKPPTALGRQCGIAKSTEPADDYTWAWRMIIHTEDVLSHVYGEPLHRRQEWDELSSYLDEWTAKRPPSFNPVWHSEPSESVFPEIWFANDFHGLDRLQRSRSAEEQIRSLVLNLCGIATCNTQYPPATFTAGMAIAVCGDRFTCRKEQKQLIEVVRAAESHMGWAILKQEKRLCELWGSDNPLE</sequence>
<accession>A0ABR1GVB2</accession>
<evidence type="ECO:0000313" key="1">
    <source>
        <dbReference type="EMBL" id="KAK7409442.1"/>
    </source>
</evidence>
<reference evidence="1 2" key="1">
    <citation type="journal article" date="2025" name="Microbiol. Resour. Announc.">
        <title>Draft genome sequences for Neonectria magnoliae and Neonectria punicea, canker pathogens of Liriodendron tulipifera and Acer saccharum in West Virginia.</title>
        <authorList>
            <person name="Petronek H.M."/>
            <person name="Kasson M.T."/>
            <person name="Metheny A.M."/>
            <person name="Stauder C.M."/>
            <person name="Lovett B."/>
            <person name="Lynch S.C."/>
            <person name="Garnas J.R."/>
            <person name="Kasson L.R."/>
            <person name="Stajich J.E."/>
        </authorList>
    </citation>
    <scope>NUCLEOTIDE SEQUENCE [LARGE SCALE GENOMIC DNA]</scope>
    <source>
        <strain evidence="1 2">NRRL 64653</strain>
    </source>
</reference>
<protein>
    <submittedName>
        <fullName evidence="1">Uncharacterized protein</fullName>
    </submittedName>
</protein>
<gene>
    <name evidence="1" type="ORF">QQX98_008403</name>
</gene>
<keyword evidence="2" id="KW-1185">Reference proteome</keyword>